<dbReference type="GO" id="GO:0008270">
    <property type="term" value="F:zinc ion binding"/>
    <property type="evidence" value="ECO:0007669"/>
    <property type="project" value="InterPro"/>
</dbReference>
<dbReference type="InterPro" id="IPR051127">
    <property type="entry name" value="Fungal_SecMet_Regulators"/>
</dbReference>
<evidence type="ECO:0000313" key="7">
    <source>
        <dbReference type="EMBL" id="KUJ21163.1"/>
    </source>
</evidence>
<feature type="compositionally biased region" description="Basic and acidic residues" evidence="5">
    <location>
        <begin position="123"/>
        <end position="134"/>
    </location>
</feature>
<feature type="region of interest" description="Disordered" evidence="5">
    <location>
        <begin position="45"/>
        <end position="69"/>
    </location>
</feature>
<dbReference type="RefSeq" id="XP_018075518.1">
    <property type="nucleotide sequence ID" value="XM_018207453.1"/>
</dbReference>
<dbReference type="EMBL" id="KQ947408">
    <property type="protein sequence ID" value="KUJ21163.1"/>
    <property type="molecule type" value="Genomic_DNA"/>
</dbReference>
<dbReference type="PROSITE" id="PS00463">
    <property type="entry name" value="ZN2_CY6_FUNGAL_1"/>
    <property type="match status" value="1"/>
</dbReference>
<dbReference type="InterPro" id="IPR007219">
    <property type="entry name" value="XnlR_reg_dom"/>
</dbReference>
<evidence type="ECO:0000256" key="3">
    <source>
        <dbReference type="ARBA" id="ARBA00023163"/>
    </source>
</evidence>
<evidence type="ECO:0000256" key="2">
    <source>
        <dbReference type="ARBA" id="ARBA00023015"/>
    </source>
</evidence>
<dbReference type="GO" id="GO:0000981">
    <property type="term" value="F:DNA-binding transcription factor activity, RNA polymerase II-specific"/>
    <property type="evidence" value="ECO:0007669"/>
    <property type="project" value="InterPro"/>
</dbReference>
<dbReference type="SMART" id="SM00906">
    <property type="entry name" value="Fungal_trans"/>
    <property type="match status" value="1"/>
</dbReference>
<dbReference type="GeneID" id="28817179"/>
<evidence type="ECO:0000313" key="8">
    <source>
        <dbReference type="Proteomes" id="UP000070700"/>
    </source>
</evidence>
<dbReference type="AlphaFoldDB" id="A0A194XLV6"/>
<dbReference type="OrthoDB" id="47007at2759"/>
<dbReference type="PROSITE" id="PS50048">
    <property type="entry name" value="ZN2_CY6_FUNGAL_2"/>
    <property type="match status" value="1"/>
</dbReference>
<dbReference type="Pfam" id="PF00172">
    <property type="entry name" value="Zn_clus"/>
    <property type="match status" value="1"/>
</dbReference>
<feature type="compositionally biased region" description="Polar residues" evidence="5">
    <location>
        <begin position="734"/>
        <end position="744"/>
    </location>
</feature>
<dbReference type="SMART" id="SM00066">
    <property type="entry name" value="GAL4"/>
    <property type="match status" value="1"/>
</dbReference>
<accession>A0A194XLV6</accession>
<feature type="compositionally biased region" description="Polar residues" evidence="5">
    <location>
        <begin position="688"/>
        <end position="699"/>
    </location>
</feature>
<evidence type="ECO:0000256" key="1">
    <source>
        <dbReference type="ARBA" id="ARBA00022723"/>
    </source>
</evidence>
<dbReference type="Gene3D" id="4.10.240.10">
    <property type="entry name" value="Zn(2)-C6 fungal-type DNA-binding domain"/>
    <property type="match status" value="1"/>
</dbReference>
<dbReference type="PANTHER" id="PTHR47424:SF9">
    <property type="entry name" value="TAH-2"/>
    <property type="match status" value="1"/>
</dbReference>
<dbReference type="STRING" id="149040.A0A194XLV6"/>
<dbReference type="SUPFAM" id="SSF57701">
    <property type="entry name" value="Zn2/Cys6 DNA-binding domain"/>
    <property type="match status" value="1"/>
</dbReference>
<feature type="domain" description="Zn(2)-C6 fungal-type" evidence="6">
    <location>
        <begin position="17"/>
        <end position="46"/>
    </location>
</feature>
<protein>
    <recommendedName>
        <fullName evidence="6">Zn(2)-C6 fungal-type domain-containing protein</fullName>
    </recommendedName>
</protein>
<dbReference type="InterPro" id="IPR001138">
    <property type="entry name" value="Zn2Cys6_DnaBD"/>
</dbReference>
<keyword evidence="8" id="KW-1185">Reference proteome</keyword>
<sequence length="840" mass="91715">MTRPKVDPDKRQRIAQACDSCKRRKQKCNGLKPCEKCSKRTLECTYGAAETGPAEDGPSPKRRMLEPVPDGLSMGTNNIHVHSPAITQAHWSPGIMKHDLNGVQYSGQTPNAVGDTPGAGPFPDKDDKQKKSPNDADGIPGIGSGASTSDGHEEEAERFSHTRMLLDPKGRLLYIGDSASLSFLQLIRLVVDSVVGSSPFTNDPRRYKIVENPLTLPENLRRTHLLPDRQTANILVASYFTNVNGLIEVFQRRSFLMTLEACYTDPLNADASWLCMLYLVFAIGLVMATPIPGTPEDAIIQKLRNERFDRAEIFYSDAKQLADPSSGFEDAGFWSIQALTLMSVYTLAISKRNAAYAYYGMAVRSAFALGLHREESMSLFSTSEQSTRRNLWRSLFVLDRFLAASLGRPTAIRESDCSDDILQLGEKAPFPQAPFPTEANASFSSSGALGLKASVSSCQMIGMILEKVYSKRKISTKLAQEIATLCKGWPKSLDPSLQHRQASPVDPAQGIAILHVNLLNCHSVILLTRPFFLFLMNKFHNEQNDPMRKTDRNTSRMERFAEACVTASTHSISLVQTALEGRYLPHRNPFVLYFLFAAALVVLANDFSALVNNPKANSSIMSAINIMNYLAQQDPQGSRLHFILTAFRDVVIRQQVARSQHMSANQTPQSFMNAAVPVTDDNDPMGSLFSNNGPFSPTATAGLPKVESGISRPSSDPKITSPLAPHASLRRTSSHPNAGLSGTNGDYLGSRNNSIDHHLDLSRVNSYPNSVEGNDSLGDAEIDFEALWSGWNSTGFTPSGMPSASMLGGQSGLSGIIDVPGLNDSNVPLFGMNTSEFGGN</sequence>
<dbReference type="GO" id="GO:0000435">
    <property type="term" value="P:positive regulation of transcription from RNA polymerase II promoter by galactose"/>
    <property type="evidence" value="ECO:0007669"/>
    <property type="project" value="TreeGrafter"/>
</dbReference>
<name>A0A194XLV6_MOLSC</name>
<evidence type="ECO:0000256" key="4">
    <source>
        <dbReference type="ARBA" id="ARBA00023242"/>
    </source>
</evidence>
<dbReference type="Pfam" id="PF04082">
    <property type="entry name" value="Fungal_trans"/>
    <property type="match status" value="1"/>
</dbReference>
<reference evidence="7 8" key="1">
    <citation type="submission" date="2015-10" db="EMBL/GenBank/DDBJ databases">
        <title>Full genome of DAOMC 229536 Phialocephala scopiformis, a fungal endophyte of spruce producing the potent anti-insectan compound rugulosin.</title>
        <authorList>
            <consortium name="DOE Joint Genome Institute"/>
            <person name="Walker A.K."/>
            <person name="Frasz S.L."/>
            <person name="Seifert K.A."/>
            <person name="Miller J.D."/>
            <person name="Mondo S.J."/>
            <person name="Labutti K."/>
            <person name="Lipzen A."/>
            <person name="Dockter R."/>
            <person name="Kennedy M."/>
            <person name="Grigoriev I.V."/>
            <person name="Spatafora J.W."/>
        </authorList>
    </citation>
    <scope>NUCLEOTIDE SEQUENCE [LARGE SCALE GENOMIC DNA]</scope>
    <source>
        <strain evidence="7 8">CBS 120377</strain>
    </source>
</reference>
<keyword evidence="4" id="KW-0539">Nucleus</keyword>
<evidence type="ECO:0000259" key="6">
    <source>
        <dbReference type="PROSITE" id="PS50048"/>
    </source>
</evidence>
<proteinExistence type="predicted"/>
<dbReference type="CDD" id="cd00067">
    <property type="entry name" value="GAL4"/>
    <property type="match status" value="1"/>
</dbReference>
<organism evidence="7 8">
    <name type="scientific">Mollisia scopiformis</name>
    <name type="common">Conifer needle endophyte fungus</name>
    <name type="synonym">Phialocephala scopiformis</name>
    <dbReference type="NCBI Taxonomy" id="149040"/>
    <lineage>
        <taxon>Eukaryota</taxon>
        <taxon>Fungi</taxon>
        <taxon>Dikarya</taxon>
        <taxon>Ascomycota</taxon>
        <taxon>Pezizomycotina</taxon>
        <taxon>Leotiomycetes</taxon>
        <taxon>Helotiales</taxon>
        <taxon>Mollisiaceae</taxon>
        <taxon>Mollisia</taxon>
    </lineage>
</organism>
<dbReference type="GO" id="GO:0005634">
    <property type="term" value="C:nucleus"/>
    <property type="evidence" value="ECO:0007669"/>
    <property type="project" value="TreeGrafter"/>
</dbReference>
<gene>
    <name evidence="7" type="ORF">LY89DRAFT_428223</name>
</gene>
<dbReference type="CDD" id="cd12148">
    <property type="entry name" value="fungal_TF_MHR"/>
    <property type="match status" value="1"/>
</dbReference>
<dbReference type="GO" id="GO:0000978">
    <property type="term" value="F:RNA polymerase II cis-regulatory region sequence-specific DNA binding"/>
    <property type="evidence" value="ECO:0007669"/>
    <property type="project" value="TreeGrafter"/>
</dbReference>
<dbReference type="GO" id="GO:0006351">
    <property type="term" value="P:DNA-templated transcription"/>
    <property type="evidence" value="ECO:0007669"/>
    <property type="project" value="InterPro"/>
</dbReference>
<dbReference type="PANTHER" id="PTHR47424">
    <property type="entry name" value="REGULATORY PROTEIN GAL4"/>
    <property type="match status" value="1"/>
</dbReference>
<keyword evidence="3" id="KW-0804">Transcription</keyword>
<dbReference type="InParanoid" id="A0A194XLV6"/>
<feature type="region of interest" description="Disordered" evidence="5">
    <location>
        <begin position="682"/>
        <end position="751"/>
    </location>
</feature>
<keyword evidence="1" id="KW-0479">Metal-binding</keyword>
<feature type="region of interest" description="Disordered" evidence="5">
    <location>
        <begin position="100"/>
        <end position="160"/>
    </location>
</feature>
<dbReference type="InterPro" id="IPR036864">
    <property type="entry name" value="Zn2-C6_fun-type_DNA-bd_sf"/>
</dbReference>
<evidence type="ECO:0000256" key="5">
    <source>
        <dbReference type="SAM" id="MobiDB-lite"/>
    </source>
</evidence>
<dbReference type="Proteomes" id="UP000070700">
    <property type="component" value="Unassembled WGS sequence"/>
</dbReference>
<keyword evidence="2" id="KW-0805">Transcription regulation</keyword>
<dbReference type="KEGG" id="psco:LY89DRAFT_428223"/>